<reference evidence="8" key="1">
    <citation type="journal article" date="2019" name="J. Bacteriol.">
        <title>A Mutagenic Screen Identifies a TonB-Dependent Receptor Required for the Lanthanide Metal Switch in the Type I Methanotroph 'Methylotuvimicrobium buryatense' 5GB1C.</title>
        <authorList>
            <person name="Groom J.D."/>
            <person name="Ford S.M."/>
            <person name="Pesesky M.W."/>
            <person name="Lidstrom M.E."/>
        </authorList>
    </citation>
    <scope>NUCLEOTIDE SEQUENCE [LARGE SCALE GENOMIC DNA]</scope>
    <source>
        <strain evidence="8">5GB1C</strain>
    </source>
</reference>
<feature type="chain" id="PRO_5020669429" evidence="5">
    <location>
        <begin position="23"/>
        <end position="111"/>
    </location>
</feature>
<name>A0A4P9UNF2_METBY</name>
<gene>
    <name evidence="7" type="ORF">EQU24_12095</name>
</gene>
<keyword evidence="2 4" id="KW-0479">Metal-binding</keyword>
<dbReference type="EMBL" id="CP035467">
    <property type="protein sequence ID" value="QCW82899.1"/>
    <property type="molecule type" value="Genomic_DNA"/>
</dbReference>
<keyword evidence="8" id="KW-1185">Reference proteome</keyword>
<dbReference type="OrthoDB" id="5568282at2"/>
<evidence type="ECO:0000256" key="2">
    <source>
        <dbReference type="ARBA" id="ARBA00022723"/>
    </source>
</evidence>
<evidence type="ECO:0000313" key="7">
    <source>
        <dbReference type="EMBL" id="QCW82899.1"/>
    </source>
</evidence>
<dbReference type="SUPFAM" id="SSF46626">
    <property type="entry name" value="Cytochrome c"/>
    <property type="match status" value="1"/>
</dbReference>
<dbReference type="InterPro" id="IPR009056">
    <property type="entry name" value="Cyt_c-like_dom"/>
</dbReference>
<dbReference type="GO" id="GO:0020037">
    <property type="term" value="F:heme binding"/>
    <property type="evidence" value="ECO:0007669"/>
    <property type="project" value="InterPro"/>
</dbReference>
<feature type="signal peptide" evidence="5">
    <location>
        <begin position="1"/>
        <end position="22"/>
    </location>
</feature>
<proteinExistence type="predicted"/>
<evidence type="ECO:0000256" key="4">
    <source>
        <dbReference type="PROSITE-ProRule" id="PRU00433"/>
    </source>
</evidence>
<accession>A0A4P9UNF2</accession>
<keyword evidence="5" id="KW-0732">Signal</keyword>
<evidence type="ECO:0000259" key="6">
    <source>
        <dbReference type="PROSITE" id="PS51007"/>
    </source>
</evidence>
<dbReference type="STRING" id="675511.GCA_000341735_00620"/>
<dbReference type="AlphaFoldDB" id="A0A4P9UNF2"/>
<sequence>MKKSLIAAAGFAALTLSSQAFAAGDAAVGKKIYDRAFGRGCGACHDISSNPQLRELIKSGALDRAKFGTVLKEGKGGMPKATDQIMSLGPVKKAGLSEEQAIDAVYEFLSK</sequence>
<dbReference type="KEGG" id="mbur:EQU24_12095"/>
<keyword evidence="1 4" id="KW-0349">Heme</keyword>
<evidence type="ECO:0000313" key="8">
    <source>
        <dbReference type="Proteomes" id="UP000305881"/>
    </source>
</evidence>
<dbReference type="RefSeq" id="WP_017839255.1">
    <property type="nucleotide sequence ID" value="NZ_CP035467.1"/>
</dbReference>
<organism evidence="7 8">
    <name type="scientific">Methylotuvimicrobium buryatense</name>
    <name type="common">Methylomicrobium buryatense</name>
    <dbReference type="NCBI Taxonomy" id="95641"/>
    <lineage>
        <taxon>Bacteria</taxon>
        <taxon>Pseudomonadati</taxon>
        <taxon>Pseudomonadota</taxon>
        <taxon>Gammaproteobacteria</taxon>
        <taxon>Methylococcales</taxon>
        <taxon>Methylococcaceae</taxon>
        <taxon>Methylotuvimicrobium</taxon>
    </lineage>
</organism>
<dbReference type="Proteomes" id="UP000305881">
    <property type="component" value="Chromosome"/>
</dbReference>
<evidence type="ECO:0000256" key="1">
    <source>
        <dbReference type="ARBA" id="ARBA00022617"/>
    </source>
</evidence>
<dbReference type="Gene3D" id="1.10.760.10">
    <property type="entry name" value="Cytochrome c-like domain"/>
    <property type="match status" value="1"/>
</dbReference>
<protein>
    <submittedName>
        <fullName evidence="7">Cytochrome c</fullName>
    </submittedName>
</protein>
<dbReference type="GO" id="GO:0009055">
    <property type="term" value="F:electron transfer activity"/>
    <property type="evidence" value="ECO:0007669"/>
    <property type="project" value="InterPro"/>
</dbReference>
<evidence type="ECO:0000256" key="5">
    <source>
        <dbReference type="SAM" id="SignalP"/>
    </source>
</evidence>
<dbReference type="PROSITE" id="PS51007">
    <property type="entry name" value="CYTC"/>
    <property type="match status" value="1"/>
</dbReference>
<evidence type="ECO:0000256" key="3">
    <source>
        <dbReference type="ARBA" id="ARBA00023004"/>
    </source>
</evidence>
<feature type="domain" description="Cytochrome c" evidence="6">
    <location>
        <begin position="24"/>
        <end position="111"/>
    </location>
</feature>
<dbReference type="InterPro" id="IPR036909">
    <property type="entry name" value="Cyt_c-like_dom_sf"/>
</dbReference>
<keyword evidence="3 4" id="KW-0408">Iron</keyword>
<dbReference type="GO" id="GO:0046872">
    <property type="term" value="F:metal ion binding"/>
    <property type="evidence" value="ECO:0007669"/>
    <property type="project" value="UniProtKB-KW"/>
</dbReference>